<proteinExistence type="predicted"/>
<name>A0A1M5ZK96_9CLOT</name>
<dbReference type="EMBL" id="FQXU01000009">
    <property type="protein sequence ID" value="SHI24592.1"/>
    <property type="molecule type" value="Genomic_DNA"/>
</dbReference>
<reference evidence="1 2" key="1">
    <citation type="submission" date="2016-11" db="EMBL/GenBank/DDBJ databases">
        <authorList>
            <person name="Jaros S."/>
            <person name="Januszkiewicz K."/>
            <person name="Wedrychowicz H."/>
        </authorList>
    </citation>
    <scope>NUCLEOTIDE SEQUENCE [LARGE SCALE GENOMIC DNA]</scope>
    <source>
        <strain evidence="1 2">DSM 6191</strain>
    </source>
</reference>
<evidence type="ECO:0000313" key="2">
    <source>
        <dbReference type="Proteomes" id="UP000184241"/>
    </source>
</evidence>
<sequence>MFGKFINGSQGLDRGPNKGLNRLPIVYVRNNTEENIENISFSFDNVVLIGSEIKKVKPNTTKNISLYLTYRQRDQLEREDYDLIMNHGKENKYTISEAYGAEHIRDILVEIMKVYNDGSLGIKIEENYLSC</sequence>
<protein>
    <submittedName>
        <fullName evidence="1">Uncharacterized protein</fullName>
    </submittedName>
</protein>
<organism evidence="1 2">
    <name type="scientific">Clostridium intestinale DSM 6191</name>
    <dbReference type="NCBI Taxonomy" id="1121320"/>
    <lineage>
        <taxon>Bacteria</taxon>
        <taxon>Bacillati</taxon>
        <taxon>Bacillota</taxon>
        <taxon>Clostridia</taxon>
        <taxon>Eubacteriales</taxon>
        <taxon>Clostridiaceae</taxon>
        <taxon>Clostridium</taxon>
    </lineage>
</organism>
<evidence type="ECO:0000313" key="1">
    <source>
        <dbReference type="EMBL" id="SHI24592.1"/>
    </source>
</evidence>
<accession>A0A1M5ZK96</accession>
<dbReference type="Proteomes" id="UP000184241">
    <property type="component" value="Unassembled WGS sequence"/>
</dbReference>
<dbReference type="AlphaFoldDB" id="A0A1M5ZK96"/>
<gene>
    <name evidence="1" type="ORF">SAMN02745941_03040</name>
</gene>
<dbReference type="RefSeq" id="WP_073020727.1">
    <property type="nucleotide sequence ID" value="NZ_FQXU01000009.1"/>
</dbReference>